<dbReference type="EMBL" id="JAVDXZ010000001">
    <property type="protein sequence ID" value="MDR7328557.1"/>
    <property type="molecule type" value="Genomic_DNA"/>
</dbReference>
<accession>A0ABU1ZWE9</accession>
<proteinExistence type="predicted"/>
<evidence type="ECO:0000313" key="2">
    <source>
        <dbReference type="Proteomes" id="UP001180840"/>
    </source>
</evidence>
<dbReference type="Pfam" id="PF10117">
    <property type="entry name" value="McrBC"/>
    <property type="match status" value="1"/>
</dbReference>
<dbReference type="RefSeq" id="WP_290197472.1">
    <property type="nucleotide sequence ID" value="NZ_CP047654.1"/>
</dbReference>
<dbReference type="Proteomes" id="UP001180840">
    <property type="component" value="Unassembled WGS sequence"/>
</dbReference>
<keyword evidence="2" id="KW-1185">Reference proteome</keyword>
<evidence type="ECO:0008006" key="3">
    <source>
        <dbReference type="Google" id="ProtNLM"/>
    </source>
</evidence>
<sequence>MLSYNGALHLQVDGWIGTVELTNGDQLNIGSKYGDVNFLRMFLRANGIQDYSVEDLVDFGLGDSTPPHQLLVRGFIQRLRQVSTTGRKFAWQDRNLVSRFRPQTSRLFDAAMRAAILDPMPFHGTNQYRSYNNAENRVLVAASRAALEQITLDNFEKEDLALLRSWSAALPLFRRTQTFADLHAVESKLRSAKYYGARGYYRSALESAILILSKSGLTTLGASVITGDGFLVNSDILFETYARNILAESFVKQGFIFSKARPGTTSLFTNNQIFLEPDLLVAKGNQLTGLGDIKHKSPTAEDFYQVIVYAEQFNMKQTFILSAVDALSPQPETTLTTRGRPVSVTVIELPLSDLDVVEQRLENLDQFVDFRQISTG</sequence>
<comment type="caution">
    <text evidence="1">The sequence shown here is derived from an EMBL/GenBank/DDBJ whole genome shotgun (WGS) entry which is preliminary data.</text>
</comment>
<dbReference type="InterPro" id="IPR019292">
    <property type="entry name" value="McrC"/>
</dbReference>
<organism evidence="1 2">
    <name type="scientific">Corynebacterium guangdongense</name>
    <dbReference type="NCBI Taxonomy" id="1783348"/>
    <lineage>
        <taxon>Bacteria</taxon>
        <taxon>Bacillati</taxon>
        <taxon>Actinomycetota</taxon>
        <taxon>Actinomycetes</taxon>
        <taxon>Mycobacteriales</taxon>
        <taxon>Corynebacteriaceae</taxon>
        <taxon>Corynebacterium</taxon>
    </lineage>
</organism>
<name>A0ABU1ZWE9_9CORY</name>
<protein>
    <recommendedName>
        <fullName evidence="3">5-methylcytosine-specific restriction enzyme subunit McrC</fullName>
    </recommendedName>
</protein>
<evidence type="ECO:0000313" key="1">
    <source>
        <dbReference type="EMBL" id="MDR7328557.1"/>
    </source>
</evidence>
<reference evidence="1" key="1">
    <citation type="submission" date="2023-07" db="EMBL/GenBank/DDBJ databases">
        <title>Sequencing the genomes of 1000 actinobacteria strains.</title>
        <authorList>
            <person name="Klenk H.-P."/>
        </authorList>
    </citation>
    <scope>NUCLEOTIDE SEQUENCE</scope>
    <source>
        <strain evidence="1">DSM 107476</strain>
    </source>
</reference>
<gene>
    <name evidence="1" type="ORF">J2S39_000233</name>
</gene>